<feature type="compositionally biased region" description="Basic and acidic residues" evidence="1">
    <location>
        <begin position="9"/>
        <end position="21"/>
    </location>
</feature>
<organism evidence="2 3">
    <name type="scientific">Trichogramma brassicae</name>
    <dbReference type="NCBI Taxonomy" id="86971"/>
    <lineage>
        <taxon>Eukaryota</taxon>
        <taxon>Metazoa</taxon>
        <taxon>Ecdysozoa</taxon>
        <taxon>Arthropoda</taxon>
        <taxon>Hexapoda</taxon>
        <taxon>Insecta</taxon>
        <taxon>Pterygota</taxon>
        <taxon>Neoptera</taxon>
        <taxon>Endopterygota</taxon>
        <taxon>Hymenoptera</taxon>
        <taxon>Apocrita</taxon>
        <taxon>Proctotrupomorpha</taxon>
        <taxon>Chalcidoidea</taxon>
        <taxon>Trichogrammatidae</taxon>
        <taxon>Trichogramma</taxon>
    </lineage>
</organism>
<gene>
    <name evidence="2" type="ORF">TBRA_LOCUS5663</name>
</gene>
<name>A0A6H5I8R5_9HYME</name>
<dbReference type="Proteomes" id="UP000479190">
    <property type="component" value="Unassembled WGS sequence"/>
</dbReference>
<evidence type="ECO:0000256" key="1">
    <source>
        <dbReference type="SAM" id="MobiDB-lite"/>
    </source>
</evidence>
<accession>A0A6H5I8R5</accession>
<dbReference type="EMBL" id="CADCXV010000723">
    <property type="protein sequence ID" value="CAB0033765.1"/>
    <property type="molecule type" value="Genomic_DNA"/>
</dbReference>
<feature type="compositionally biased region" description="Acidic residues" evidence="1">
    <location>
        <begin position="28"/>
        <end position="62"/>
    </location>
</feature>
<evidence type="ECO:0008006" key="4">
    <source>
        <dbReference type="Google" id="ProtNLM"/>
    </source>
</evidence>
<keyword evidence="3" id="KW-1185">Reference proteome</keyword>
<dbReference type="OrthoDB" id="10249920at2759"/>
<evidence type="ECO:0000313" key="3">
    <source>
        <dbReference type="Proteomes" id="UP000479190"/>
    </source>
</evidence>
<dbReference type="Gene3D" id="3.90.79.10">
    <property type="entry name" value="Nucleoside Triphosphate Pyrophosphohydrolase"/>
    <property type="match status" value="1"/>
</dbReference>
<dbReference type="AlphaFoldDB" id="A0A6H5I8R5"/>
<evidence type="ECO:0000313" key="2">
    <source>
        <dbReference type="EMBL" id="CAB0033765.1"/>
    </source>
</evidence>
<reference evidence="2 3" key="1">
    <citation type="submission" date="2020-02" db="EMBL/GenBank/DDBJ databases">
        <authorList>
            <person name="Ferguson B K."/>
        </authorList>
    </citation>
    <scope>NUCLEOTIDE SEQUENCE [LARGE SCALE GENOMIC DNA]</scope>
</reference>
<feature type="region of interest" description="Disordered" evidence="1">
    <location>
        <begin position="1"/>
        <end position="66"/>
    </location>
</feature>
<protein>
    <recommendedName>
        <fullName evidence="4">Nudix hydrolase domain-containing protein</fullName>
    </recommendedName>
</protein>
<proteinExistence type="predicted"/>
<sequence length="357" mass="41730">MKKKMFGLGDKRRKEMPELGGKRRKETSEEDEDKSIPDEEEEDEMKEEEEEEEKEKEEEEDQDHPLVVSDLGNVQMYERILDVRNVRLETIDESDWYDPMDIEYQKHVLYEMAEVAATPDEFQYIVWDSARQELLFVRRFRPASYVVSLPDSVYLSKEPIDTDVHSPYGGIAIEPSSCKHLDKERPWFEHCRQQLRKDFGYEVPNQFMVPAQTVNEAAPPNVTSKRVQYIYSEVNDGMKLSEEQLAALGSPMHQVVRMTIDQAVEFAESRHVPGPVSTLFAIRWFVYHKKAHFDELILMQNTMFDLSENHKMSYSSSRNKSRKSSSRGILSFTLRLDQCSTNKYIDCAPETSTRKVK</sequence>